<evidence type="ECO:0000256" key="1">
    <source>
        <dbReference type="ARBA" id="ARBA00004127"/>
    </source>
</evidence>
<feature type="transmembrane region" description="Helical" evidence="8">
    <location>
        <begin position="324"/>
        <end position="344"/>
    </location>
</feature>
<evidence type="ECO:0000256" key="8">
    <source>
        <dbReference type="SAM" id="Phobius"/>
    </source>
</evidence>
<feature type="transmembrane region" description="Helical" evidence="8">
    <location>
        <begin position="285"/>
        <end position="303"/>
    </location>
</feature>
<dbReference type="SUPFAM" id="SSF103473">
    <property type="entry name" value="MFS general substrate transporter"/>
    <property type="match status" value="1"/>
</dbReference>
<evidence type="ECO:0000256" key="5">
    <source>
        <dbReference type="ARBA" id="ARBA00023136"/>
    </source>
</evidence>
<feature type="domain" description="Major facilitator superfamily (MFS) profile" evidence="9">
    <location>
        <begin position="66"/>
        <end position="553"/>
    </location>
</feature>
<dbReference type="PROSITE" id="PS00216">
    <property type="entry name" value="SUGAR_TRANSPORT_1"/>
    <property type="match status" value="1"/>
</dbReference>
<feature type="transmembrane region" description="Helical" evidence="8">
    <location>
        <begin position="130"/>
        <end position="150"/>
    </location>
</feature>
<feature type="compositionally biased region" description="Basic and acidic residues" evidence="7">
    <location>
        <begin position="26"/>
        <end position="35"/>
    </location>
</feature>
<dbReference type="PANTHER" id="PTHR23501">
    <property type="entry name" value="MAJOR FACILITATOR SUPERFAMILY"/>
    <property type="match status" value="1"/>
</dbReference>
<evidence type="ECO:0000256" key="6">
    <source>
        <dbReference type="ARBA" id="ARBA00044273"/>
    </source>
</evidence>
<feature type="transmembrane region" description="Helical" evidence="8">
    <location>
        <begin position="364"/>
        <end position="382"/>
    </location>
</feature>
<evidence type="ECO:0000256" key="2">
    <source>
        <dbReference type="ARBA" id="ARBA00022448"/>
    </source>
</evidence>
<dbReference type="EMBL" id="NHZQ01000072">
    <property type="protein sequence ID" value="PSK54833.1"/>
    <property type="molecule type" value="Genomic_DNA"/>
</dbReference>
<dbReference type="Proteomes" id="UP000243723">
    <property type="component" value="Unassembled WGS sequence"/>
</dbReference>
<feature type="transmembrane region" description="Helical" evidence="8">
    <location>
        <begin position="529"/>
        <end position="548"/>
    </location>
</feature>
<keyword evidence="5 8" id="KW-0472">Membrane</keyword>
<dbReference type="GO" id="GO:0000329">
    <property type="term" value="C:fungal-type vacuole membrane"/>
    <property type="evidence" value="ECO:0007669"/>
    <property type="project" value="TreeGrafter"/>
</dbReference>
<evidence type="ECO:0000313" key="10">
    <source>
        <dbReference type="EMBL" id="PSK54833.1"/>
    </source>
</evidence>
<feature type="transmembrane region" description="Helical" evidence="8">
    <location>
        <begin position="156"/>
        <end position="180"/>
    </location>
</feature>
<dbReference type="PROSITE" id="PS50850">
    <property type="entry name" value="MFS"/>
    <property type="match status" value="1"/>
</dbReference>
<evidence type="ECO:0000256" key="4">
    <source>
        <dbReference type="ARBA" id="ARBA00022989"/>
    </source>
</evidence>
<accession>A0A2P8A2Y5</accession>
<dbReference type="InterPro" id="IPR011701">
    <property type="entry name" value="MFS"/>
</dbReference>
<keyword evidence="4 8" id="KW-1133">Transmembrane helix</keyword>
<organism evidence="10 11">
    <name type="scientific">Elsinoe australis</name>
    <dbReference type="NCBI Taxonomy" id="40998"/>
    <lineage>
        <taxon>Eukaryota</taxon>
        <taxon>Fungi</taxon>
        <taxon>Dikarya</taxon>
        <taxon>Ascomycota</taxon>
        <taxon>Pezizomycotina</taxon>
        <taxon>Dothideomycetes</taxon>
        <taxon>Dothideomycetidae</taxon>
        <taxon>Myriangiales</taxon>
        <taxon>Elsinoaceae</taxon>
        <taxon>Elsinoe</taxon>
    </lineage>
</organism>
<feature type="transmembrane region" description="Helical" evidence="8">
    <location>
        <begin position="192"/>
        <end position="211"/>
    </location>
</feature>
<reference evidence="10 11" key="1">
    <citation type="submission" date="2017-05" db="EMBL/GenBank/DDBJ databases">
        <title>Draft genome sequence of Elsinoe australis.</title>
        <authorList>
            <person name="Cheng Q."/>
        </authorList>
    </citation>
    <scope>NUCLEOTIDE SEQUENCE [LARGE SCALE GENOMIC DNA]</scope>
    <source>
        <strain evidence="10 11">NL1</strain>
    </source>
</reference>
<dbReference type="InterPro" id="IPR036259">
    <property type="entry name" value="MFS_trans_sf"/>
</dbReference>
<evidence type="ECO:0000256" key="7">
    <source>
        <dbReference type="SAM" id="MobiDB-lite"/>
    </source>
</evidence>
<feature type="transmembrane region" description="Helical" evidence="8">
    <location>
        <begin position="223"/>
        <end position="242"/>
    </location>
</feature>
<feature type="transmembrane region" description="Helical" evidence="8">
    <location>
        <begin position="254"/>
        <end position="273"/>
    </location>
</feature>
<evidence type="ECO:0000313" key="11">
    <source>
        <dbReference type="Proteomes" id="UP000243723"/>
    </source>
</evidence>
<dbReference type="AlphaFoldDB" id="A0A2P8A2Y5"/>
<dbReference type="InterPro" id="IPR020846">
    <property type="entry name" value="MFS_dom"/>
</dbReference>
<dbReference type="Gene3D" id="1.20.1250.20">
    <property type="entry name" value="MFS general substrate transporter like domains"/>
    <property type="match status" value="1"/>
</dbReference>
<feature type="transmembrane region" description="Helical" evidence="8">
    <location>
        <begin position="389"/>
        <end position="410"/>
    </location>
</feature>
<comment type="subcellular location">
    <subcellularLocation>
        <location evidence="1">Endomembrane system</location>
        <topology evidence="1">Multi-pass membrane protein</topology>
    </subcellularLocation>
</comment>
<feature type="region of interest" description="Disordered" evidence="7">
    <location>
        <begin position="1"/>
        <end position="36"/>
    </location>
</feature>
<keyword evidence="11" id="KW-1185">Reference proteome</keyword>
<dbReference type="GO" id="GO:0015174">
    <property type="term" value="F:basic amino acid transmembrane transporter activity"/>
    <property type="evidence" value="ECO:0007669"/>
    <property type="project" value="TreeGrafter"/>
</dbReference>
<dbReference type="InterPro" id="IPR005829">
    <property type="entry name" value="Sugar_transporter_CS"/>
</dbReference>
<keyword evidence="3 8" id="KW-0812">Transmembrane</keyword>
<protein>
    <recommendedName>
        <fullName evidence="6">MFS-type drug efflux transporter P55</fullName>
    </recommendedName>
</protein>
<dbReference type="OrthoDB" id="3437016at2759"/>
<feature type="transmembrane region" description="Helical" evidence="8">
    <location>
        <begin position="458"/>
        <end position="480"/>
    </location>
</feature>
<sequence>MPPKRGSLAAVPPEPVDNDEQQPLLDEEHPDHGTISEHQAVQEGRAIERAEDHNADEPSTLKLLITIGPMLVAAFFAAADSTIVATLASPISTSFQSFKLLSWLASGYLIANAAIQPLSGRLSDIYGRKIGVILACTFFAVGTLMCGFAQSTSVIIAGRLVAGAGGGCINTLSTFIATDLIPLRKRGLWQGYTNLVYGTGMGVGGVLGGFINDRLGWRWAFHIQVPFIVVAGIAASITVNVPIKETDKSKIKRVDFLGAFTLSTSLVLLLLGLNSGGNIVPWNHPLVYVSLPFSALTLLLFIYTEARIASEPIIPVKLLLHRTVAAACLTNWFTTMSVFAIFYYGPIYFSIIQHLTSTGVGARLIPSSAGIALGSLFAGIIMRSTGRYYLLNCIVAFLSLTATSCIAIFFRPGLAFWPPFLILALHGVAYGAMLTITLLALLAAVSHKEQAVITSASYAFRSTGSTIGITLAGAVFQNILSKALWREFGDYPDAEEVIGRLRDDLDVVKQLGPRWRKGVEEAYADALRGVWGVVLVLAAAGAVCSLCMREHSLARRLERK</sequence>
<feature type="transmembrane region" description="Helical" evidence="8">
    <location>
        <begin position="100"/>
        <end position="118"/>
    </location>
</feature>
<feature type="transmembrane region" description="Helical" evidence="8">
    <location>
        <begin position="63"/>
        <end position="88"/>
    </location>
</feature>
<dbReference type="GO" id="GO:0012505">
    <property type="term" value="C:endomembrane system"/>
    <property type="evidence" value="ECO:0007669"/>
    <property type="project" value="UniProtKB-SubCell"/>
</dbReference>
<dbReference type="PANTHER" id="PTHR23501:SF191">
    <property type="entry name" value="VACUOLAR BASIC AMINO ACID TRANSPORTER 4"/>
    <property type="match status" value="1"/>
</dbReference>
<keyword evidence="2" id="KW-0813">Transport</keyword>
<dbReference type="Pfam" id="PF07690">
    <property type="entry name" value="MFS_1"/>
    <property type="match status" value="1"/>
</dbReference>
<comment type="caution">
    <text evidence="10">The sequence shown here is derived from an EMBL/GenBank/DDBJ whole genome shotgun (WGS) entry which is preliminary data.</text>
</comment>
<name>A0A2P8A2Y5_9PEZI</name>
<evidence type="ECO:0000256" key="3">
    <source>
        <dbReference type="ARBA" id="ARBA00022692"/>
    </source>
</evidence>
<gene>
    <name evidence="10" type="ORF">B9Z65_3922</name>
</gene>
<evidence type="ECO:0000259" key="9">
    <source>
        <dbReference type="PROSITE" id="PS50850"/>
    </source>
</evidence>
<feature type="transmembrane region" description="Helical" evidence="8">
    <location>
        <begin position="416"/>
        <end position="446"/>
    </location>
</feature>
<proteinExistence type="predicted"/>